<keyword evidence="8 9" id="KW-0472">Membrane</keyword>
<evidence type="ECO:0000256" key="4">
    <source>
        <dbReference type="ARBA" id="ARBA00022475"/>
    </source>
</evidence>
<evidence type="ECO:0000256" key="2">
    <source>
        <dbReference type="ARBA" id="ARBA00004953"/>
    </source>
</evidence>
<protein>
    <submittedName>
        <fullName evidence="10">Cobalamin biosynthesis protein</fullName>
    </submittedName>
</protein>
<evidence type="ECO:0000256" key="7">
    <source>
        <dbReference type="ARBA" id="ARBA00022989"/>
    </source>
</evidence>
<comment type="subcellular location">
    <subcellularLocation>
        <location evidence="1">Cell membrane</location>
        <topology evidence="1">Multi-pass membrane protein</topology>
    </subcellularLocation>
</comment>
<evidence type="ECO:0000256" key="1">
    <source>
        <dbReference type="ARBA" id="ARBA00004651"/>
    </source>
</evidence>
<comment type="similarity">
    <text evidence="3">Belongs to the CobD/CbiB family.</text>
</comment>
<feature type="transmembrane region" description="Helical" evidence="9">
    <location>
        <begin position="160"/>
        <end position="185"/>
    </location>
</feature>
<evidence type="ECO:0000313" key="10">
    <source>
        <dbReference type="EMBL" id="MCS4555217.1"/>
    </source>
</evidence>
<gene>
    <name evidence="10" type="ORF">L9G74_02075</name>
</gene>
<keyword evidence="4" id="KW-1003">Cell membrane</keyword>
<reference evidence="10 11" key="1">
    <citation type="submission" date="2022-02" db="EMBL/GenBank/DDBJ databases">
        <authorList>
            <person name="Zhuang L."/>
        </authorList>
    </citation>
    <scope>NUCLEOTIDE SEQUENCE [LARGE SCALE GENOMIC DNA]</scope>
    <source>
        <strain evidence="10 11">C32</strain>
    </source>
</reference>
<evidence type="ECO:0000256" key="5">
    <source>
        <dbReference type="ARBA" id="ARBA00022573"/>
    </source>
</evidence>
<dbReference type="RefSeq" id="WP_238894615.1">
    <property type="nucleotide sequence ID" value="NZ_JAKOGG010000001.1"/>
</dbReference>
<evidence type="ECO:0000256" key="6">
    <source>
        <dbReference type="ARBA" id="ARBA00022692"/>
    </source>
</evidence>
<dbReference type="EMBL" id="JAKOGG010000001">
    <property type="protein sequence ID" value="MCS4555217.1"/>
    <property type="molecule type" value="Genomic_DNA"/>
</dbReference>
<reference evidence="11" key="2">
    <citation type="submission" date="2023-07" db="EMBL/GenBank/DDBJ databases">
        <title>Shewanella mangrovi sp. nov., an acetaldehyde- degrading bacterium isolated from mangrove sediment.</title>
        <authorList>
            <person name="Liu Y."/>
        </authorList>
    </citation>
    <scope>NUCLEOTIDE SEQUENCE [LARGE SCALE GENOMIC DNA]</scope>
    <source>
        <strain evidence="11">C32</strain>
    </source>
</reference>
<evidence type="ECO:0000313" key="11">
    <source>
        <dbReference type="Proteomes" id="UP001201549"/>
    </source>
</evidence>
<feature type="transmembrane region" description="Helical" evidence="9">
    <location>
        <begin position="12"/>
        <end position="32"/>
    </location>
</feature>
<name>A0ABT2FFZ6_9GAMM</name>
<evidence type="ECO:0000256" key="3">
    <source>
        <dbReference type="ARBA" id="ARBA00006263"/>
    </source>
</evidence>
<dbReference type="PANTHER" id="PTHR34308:SF1">
    <property type="entry name" value="COBALAMIN BIOSYNTHESIS PROTEIN CBIB"/>
    <property type="match status" value="1"/>
</dbReference>
<sequence length="323" mass="36407">MMLQQLVSQDGPLLLQFGIIALALSFALLVPLPQRFNPLYWFAELGGRMAQKVCRPNRSSRQQLVAGVMAILLLVMPFWLIVLFLLELAAYPSFFELAILYCCMRDLHARRDLTQVSRALLVADKPQARQLLSQWTSRDTEILSEAGIAKTAIELAVTSAAYGSIAVVLFYWIGGVPLVLLALMLKTLEQRWSPANPRYQHFSRGVMWLNHWLFWLPVQACRLSLAIQGGPAALKQWLRLPSFAMAQRGYLQICQLAATVLAIELGGARKYQGERMAVAKVGVPRLPHNSDIQRALSLANTSRWFWLGFSLIIPALWVLLRLR</sequence>
<organism evidence="10 11">
    <name type="scientific">Shewanella electrica</name>
    <dbReference type="NCBI Taxonomy" id="515560"/>
    <lineage>
        <taxon>Bacteria</taxon>
        <taxon>Pseudomonadati</taxon>
        <taxon>Pseudomonadota</taxon>
        <taxon>Gammaproteobacteria</taxon>
        <taxon>Alteromonadales</taxon>
        <taxon>Shewanellaceae</taxon>
        <taxon>Shewanella</taxon>
    </lineage>
</organism>
<keyword evidence="11" id="KW-1185">Reference proteome</keyword>
<dbReference type="Pfam" id="PF03186">
    <property type="entry name" value="CobD_Cbib"/>
    <property type="match status" value="1"/>
</dbReference>
<dbReference type="PANTHER" id="PTHR34308">
    <property type="entry name" value="COBALAMIN BIOSYNTHESIS PROTEIN CBIB"/>
    <property type="match status" value="1"/>
</dbReference>
<dbReference type="InterPro" id="IPR004485">
    <property type="entry name" value="Cobalamin_biosynth_CobD/CbiB"/>
</dbReference>
<proteinExistence type="inferred from homology"/>
<evidence type="ECO:0000256" key="8">
    <source>
        <dbReference type="ARBA" id="ARBA00023136"/>
    </source>
</evidence>
<keyword evidence="7 9" id="KW-1133">Transmembrane helix</keyword>
<comment type="pathway">
    <text evidence="2">Cofactor biosynthesis; adenosylcobalamin biosynthesis.</text>
</comment>
<evidence type="ECO:0000256" key="9">
    <source>
        <dbReference type="SAM" id="Phobius"/>
    </source>
</evidence>
<keyword evidence="5" id="KW-0169">Cobalamin biosynthesis</keyword>
<feature type="transmembrane region" description="Helical" evidence="9">
    <location>
        <begin position="64"/>
        <end position="86"/>
    </location>
</feature>
<dbReference type="Proteomes" id="UP001201549">
    <property type="component" value="Unassembled WGS sequence"/>
</dbReference>
<comment type="caution">
    <text evidence="10">The sequence shown here is derived from an EMBL/GenBank/DDBJ whole genome shotgun (WGS) entry which is preliminary data.</text>
</comment>
<accession>A0ABT2FFZ6</accession>
<keyword evidence="6 9" id="KW-0812">Transmembrane</keyword>
<feature type="transmembrane region" description="Helical" evidence="9">
    <location>
        <begin position="304"/>
        <end position="322"/>
    </location>
</feature>